<dbReference type="Proteomes" id="UP000321275">
    <property type="component" value="Unassembled WGS sequence"/>
</dbReference>
<feature type="signal peptide" evidence="2">
    <location>
        <begin position="1"/>
        <end position="23"/>
    </location>
</feature>
<dbReference type="RefSeq" id="WP_146803062.1">
    <property type="nucleotide sequence ID" value="NZ_BJUK01000020.1"/>
</dbReference>
<feature type="chain" id="PRO_5022022382" evidence="2">
    <location>
        <begin position="24"/>
        <end position="354"/>
    </location>
</feature>
<reference evidence="3 4" key="1">
    <citation type="submission" date="2019-07" db="EMBL/GenBank/DDBJ databases">
        <title>Whole genome shotgun sequence of Halomonas pacifica NBRC 102220.</title>
        <authorList>
            <person name="Hosoyama A."/>
            <person name="Uohara A."/>
            <person name="Ohji S."/>
            <person name="Ichikawa N."/>
        </authorList>
    </citation>
    <scope>NUCLEOTIDE SEQUENCE [LARGE SCALE GENOMIC DNA]</scope>
    <source>
        <strain evidence="3 4">NBRC 102220</strain>
    </source>
</reference>
<proteinExistence type="predicted"/>
<dbReference type="PANTHER" id="PTHR33376:SF15">
    <property type="entry name" value="BLL6794 PROTEIN"/>
    <property type="match status" value="1"/>
</dbReference>
<dbReference type="EMBL" id="BJUK01000020">
    <property type="protein sequence ID" value="GEK47720.1"/>
    <property type="molecule type" value="Genomic_DNA"/>
</dbReference>
<keyword evidence="1 2" id="KW-0732">Signal</keyword>
<evidence type="ECO:0000313" key="4">
    <source>
        <dbReference type="Proteomes" id="UP000321275"/>
    </source>
</evidence>
<evidence type="ECO:0000256" key="2">
    <source>
        <dbReference type="SAM" id="SignalP"/>
    </source>
</evidence>
<accession>A0A510XG69</accession>
<gene>
    <name evidence="3" type="ORF">HPA02_20030</name>
</gene>
<sequence>MHHATRLLLGAAAAFCLSAPALAQTEAQTTLTVSTWGGPNHGVNTIVWPTWKAWIEEATEGRVTLDVVHDMGPPASQMDIVADGIADASWIFHAHMAGRFLATQLPEFPTFEEFSSEDASAAYWHTHREHLAQAEEHRGVDVVAMGVHGPGQVFTRDAVADLDDLAGLRLRVGGGVMSGLAEALGVTGVALPPTGVYEAASQGVVDGAMLTLESLRSFRVAEVAPHTLTVDGGFYRGSFAIVVNPMFWERVSAEDRQAIEAVSGESLSRLFGYMMDVSDERGVAFGEEQGQVTQALDDAGIARLQEITDELIAAWSVEVAERGVEAEAALEAFREQLARAAEAEGIASRVVEPR</sequence>
<dbReference type="Pfam" id="PF03480">
    <property type="entry name" value="DctP"/>
    <property type="match status" value="1"/>
</dbReference>
<organism evidence="3 4">
    <name type="scientific">Bisbaumannia pacifica</name>
    <dbReference type="NCBI Taxonomy" id="77098"/>
    <lineage>
        <taxon>Bacteria</taxon>
        <taxon>Pseudomonadati</taxon>
        <taxon>Pseudomonadota</taxon>
        <taxon>Gammaproteobacteria</taxon>
        <taxon>Oceanospirillales</taxon>
        <taxon>Halomonadaceae</taxon>
        <taxon>Bisbaumannia</taxon>
    </lineage>
</organism>
<dbReference type="InterPro" id="IPR018389">
    <property type="entry name" value="DctP_fam"/>
</dbReference>
<dbReference type="AlphaFoldDB" id="A0A510XG69"/>
<dbReference type="GO" id="GO:0055085">
    <property type="term" value="P:transmembrane transport"/>
    <property type="evidence" value="ECO:0007669"/>
    <property type="project" value="InterPro"/>
</dbReference>
<name>A0A510XG69_9GAMM</name>
<dbReference type="CDD" id="cd13665">
    <property type="entry name" value="PBP2_TRAP_Dctp3_4"/>
    <property type="match status" value="1"/>
</dbReference>
<protein>
    <submittedName>
        <fullName evidence="3">ABC transporter substrate-binding protein</fullName>
    </submittedName>
</protein>
<dbReference type="OrthoDB" id="9177965at2"/>
<dbReference type="NCBIfam" id="NF037995">
    <property type="entry name" value="TRAP_S1"/>
    <property type="match status" value="1"/>
</dbReference>
<dbReference type="InterPro" id="IPR038404">
    <property type="entry name" value="TRAP_DctP_sf"/>
</dbReference>
<evidence type="ECO:0000313" key="3">
    <source>
        <dbReference type="EMBL" id="GEK47720.1"/>
    </source>
</evidence>
<dbReference type="Gene3D" id="3.40.190.170">
    <property type="entry name" value="Bacterial extracellular solute-binding protein, family 7"/>
    <property type="match status" value="1"/>
</dbReference>
<evidence type="ECO:0000256" key="1">
    <source>
        <dbReference type="ARBA" id="ARBA00022729"/>
    </source>
</evidence>
<comment type="caution">
    <text evidence="3">The sequence shown here is derived from an EMBL/GenBank/DDBJ whole genome shotgun (WGS) entry which is preliminary data.</text>
</comment>
<keyword evidence="4" id="KW-1185">Reference proteome</keyword>
<dbReference type="PANTHER" id="PTHR33376">
    <property type="match status" value="1"/>
</dbReference>